<dbReference type="AlphaFoldDB" id="A0A6J6GS51"/>
<dbReference type="InterPro" id="IPR008269">
    <property type="entry name" value="Lon_proteolytic"/>
</dbReference>
<evidence type="ECO:0000313" key="3">
    <source>
        <dbReference type="EMBL" id="CAB4599548.1"/>
    </source>
</evidence>
<feature type="domain" description="Lon proteolytic" evidence="2">
    <location>
        <begin position="273"/>
        <end position="369"/>
    </location>
</feature>
<organism evidence="3">
    <name type="scientific">freshwater metagenome</name>
    <dbReference type="NCBI Taxonomy" id="449393"/>
    <lineage>
        <taxon>unclassified sequences</taxon>
        <taxon>metagenomes</taxon>
        <taxon>ecological metagenomes</taxon>
    </lineage>
</organism>
<dbReference type="InterPro" id="IPR020568">
    <property type="entry name" value="Ribosomal_Su5_D2-typ_SF"/>
</dbReference>
<dbReference type="InterPro" id="IPR036034">
    <property type="entry name" value="PDZ_sf"/>
</dbReference>
<dbReference type="Gene3D" id="3.30.230.10">
    <property type="match status" value="1"/>
</dbReference>
<keyword evidence="1" id="KW-0812">Transmembrane</keyword>
<gene>
    <name evidence="3" type="ORF">UFOPK1808_00663</name>
</gene>
<dbReference type="SUPFAM" id="SSF50156">
    <property type="entry name" value="PDZ domain-like"/>
    <property type="match status" value="1"/>
</dbReference>
<dbReference type="SUPFAM" id="SSF54211">
    <property type="entry name" value="Ribosomal protein S5 domain 2-like"/>
    <property type="match status" value="1"/>
</dbReference>
<protein>
    <submittedName>
        <fullName evidence="3">Unannotated protein</fullName>
    </submittedName>
</protein>
<dbReference type="GO" id="GO:0004252">
    <property type="term" value="F:serine-type endopeptidase activity"/>
    <property type="evidence" value="ECO:0007669"/>
    <property type="project" value="InterPro"/>
</dbReference>
<sequence length="383" mass="40216">MNDPIVPLPPTQQPATERSLRVALPLVTVSWLILVAIFAMALVRIDRYEIAPGEAMAVAPRIGFASVKEGGFTPNRYPAKNEINFVTAFGGQLSILDSILGWLDPYVKVDTYKEHFGTTTPTAARRVGFQAMYGAKQIAEYVAMKKIGLDARLVLGRVVVEDLVCTDAPAKNSGCKMLEIGETITKFNGVATPTLADLANQMKGHAVGDTIELTVIPYVMGAAEPNPATAEKRSITLMESPDTPGKPIIGFVPADTRTVTLPFDVNISTTDIGGPSAGLAFTLALLDELTKGNLMGRGRVVATGTMNEDAKVGAIGALEQKAVAVRDAGGTLFLVPAGQTDEEVQAAREAAGSGVKIVKVATLDEALKILRANGGDSLGATAA</sequence>
<dbReference type="Pfam" id="PF05362">
    <property type="entry name" value="Lon_C"/>
    <property type="match status" value="1"/>
</dbReference>
<keyword evidence="1" id="KW-0472">Membrane</keyword>
<dbReference type="EMBL" id="CAEZUL010000059">
    <property type="protein sequence ID" value="CAB4599548.1"/>
    <property type="molecule type" value="Genomic_DNA"/>
</dbReference>
<accession>A0A6J6GS51</accession>
<proteinExistence type="predicted"/>
<name>A0A6J6GS51_9ZZZZ</name>
<evidence type="ECO:0000259" key="2">
    <source>
        <dbReference type="Pfam" id="PF05362"/>
    </source>
</evidence>
<reference evidence="3" key="1">
    <citation type="submission" date="2020-05" db="EMBL/GenBank/DDBJ databases">
        <authorList>
            <person name="Chiriac C."/>
            <person name="Salcher M."/>
            <person name="Ghai R."/>
            <person name="Kavagutti S V."/>
        </authorList>
    </citation>
    <scope>NUCLEOTIDE SEQUENCE</scope>
</reference>
<dbReference type="Gene3D" id="2.30.42.10">
    <property type="match status" value="1"/>
</dbReference>
<dbReference type="InterPro" id="IPR014721">
    <property type="entry name" value="Ribsml_uS5_D2-typ_fold_subgr"/>
</dbReference>
<evidence type="ECO:0000256" key="1">
    <source>
        <dbReference type="SAM" id="Phobius"/>
    </source>
</evidence>
<dbReference type="GO" id="GO:0004176">
    <property type="term" value="F:ATP-dependent peptidase activity"/>
    <property type="evidence" value="ECO:0007669"/>
    <property type="project" value="InterPro"/>
</dbReference>
<keyword evidence="1" id="KW-1133">Transmembrane helix</keyword>
<dbReference type="GO" id="GO:0006508">
    <property type="term" value="P:proteolysis"/>
    <property type="evidence" value="ECO:0007669"/>
    <property type="project" value="InterPro"/>
</dbReference>
<feature type="transmembrane region" description="Helical" evidence="1">
    <location>
        <begin position="20"/>
        <end position="43"/>
    </location>
</feature>